<protein>
    <submittedName>
        <fullName evidence="2">Putative secreted protein</fullName>
    </submittedName>
</protein>
<reference evidence="2" key="1">
    <citation type="submission" date="2019-12" db="EMBL/GenBank/DDBJ databases">
        <title>An insight into the sialome of adult female Ixodes ricinus ticks feeding for 6 days.</title>
        <authorList>
            <person name="Perner J."/>
            <person name="Ribeiro J.M.C."/>
        </authorList>
    </citation>
    <scope>NUCLEOTIDE SEQUENCE</scope>
    <source>
        <strain evidence="2">Semi-engorged</strain>
        <tissue evidence="2">Salivary glands</tissue>
    </source>
</reference>
<organism evidence="2">
    <name type="scientific">Ixodes ricinus</name>
    <name type="common">Common tick</name>
    <name type="synonym">Acarus ricinus</name>
    <dbReference type="NCBI Taxonomy" id="34613"/>
    <lineage>
        <taxon>Eukaryota</taxon>
        <taxon>Metazoa</taxon>
        <taxon>Ecdysozoa</taxon>
        <taxon>Arthropoda</taxon>
        <taxon>Chelicerata</taxon>
        <taxon>Arachnida</taxon>
        <taxon>Acari</taxon>
        <taxon>Parasitiformes</taxon>
        <taxon>Ixodida</taxon>
        <taxon>Ixodoidea</taxon>
        <taxon>Ixodidae</taxon>
        <taxon>Ixodinae</taxon>
        <taxon>Ixodes</taxon>
    </lineage>
</organism>
<keyword evidence="1" id="KW-0732">Signal</keyword>
<name>A0A6B0U1Q7_IXORI</name>
<sequence length="86" mass="8808">MGIKWSVVQAKLLYSVSLVARSAGEGNTNGKGGGKERALGTLERRGASLNHHSLPSACPLSPRLVLPSPALHGASDTEYSLVVAGG</sequence>
<feature type="signal peptide" evidence="1">
    <location>
        <begin position="1"/>
        <end position="24"/>
    </location>
</feature>
<dbReference type="AlphaFoldDB" id="A0A6B0U1Q7"/>
<evidence type="ECO:0000256" key="1">
    <source>
        <dbReference type="SAM" id="SignalP"/>
    </source>
</evidence>
<evidence type="ECO:0000313" key="2">
    <source>
        <dbReference type="EMBL" id="MXU85508.1"/>
    </source>
</evidence>
<proteinExistence type="predicted"/>
<accession>A0A6B0U1Q7</accession>
<feature type="chain" id="PRO_5025664035" evidence="1">
    <location>
        <begin position="25"/>
        <end position="86"/>
    </location>
</feature>
<dbReference type="EMBL" id="GIFC01003425">
    <property type="protein sequence ID" value="MXU85508.1"/>
    <property type="molecule type" value="Transcribed_RNA"/>
</dbReference>